<sequence length="112" mass="12856">GSESIDAFILSAGITANYKLSRNCFLLLNVNYIQPLGRFTYRKYVTNLYTGEKVERGAYKSSTFARALNVSVGFGFPFYLGRKTNRKSPHRERTRQLMEQKRKAYGLFPGNK</sequence>
<dbReference type="Proteomes" id="UP000435985">
    <property type="component" value="Unassembled WGS sequence"/>
</dbReference>
<protein>
    <submittedName>
        <fullName evidence="1">Uncharacterized protein</fullName>
    </submittedName>
</protein>
<proteinExistence type="predicted"/>
<evidence type="ECO:0000313" key="1">
    <source>
        <dbReference type="EMBL" id="KAA4655853.1"/>
    </source>
</evidence>
<reference evidence="1 2" key="1">
    <citation type="journal article" date="2019" name="Nat. Med.">
        <title>A library of human gut bacterial isolates paired with longitudinal multiomics data enables mechanistic microbiome research.</title>
        <authorList>
            <person name="Poyet M."/>
            <person name="Groussin M."/>
            <person name="Gibbons S.M."/>
            <person name="Avila-Pacheco J."/>
            <person name="Jiang X."/>
            <person name="Kearney S.M."/>
            <person name="Perrotta A.R."/>
            <person name="Berdy B."/>
            <person name="Zhao S."/>
            <person name="Lieberman T.D."/>
            <person name="Swanson P.K."/>
            <person name="Smith M."/>
            <person name="Roesemann S."/>
            <person name="Alexander J.E."/>
            <person name="Rich S.A."/>
            <person name="Livny J."/>
            <person name="Vlamakis H."/>
            <person name="Clish C."/>
            <person name="Bullock K."/>
            <person name="Deik A."/>
            <person name="Scott J."/>
            <person name="Pierce K.A."/>
            <person name="Xavier R.J."/>
            <person name="Alm E.J."/>
        </authorList>
    </citation>
    <scope>NUCLEOTIDE SEQUENCE [LARGE SCALE GENOMIC DNA]</scope>
    <source>
        <strain evidence="1 2">BIOML-A14</strain>
    </source>
</reference>
<feature type="non-terminal residue" evidence="1">
    <location>
        <position position="1"/>
    </location>
</feature>
<dbReference type="EMBL" id="VWFO01000331">
    <property type="protein sequence ID" value="KAA4655853.1"/>
    <property type="molecule type" value="Genomic_DNA"/>
</dbReference>
<name>A0A642C513_BACOV</name>
<organism evidence="1 2">
    <name type="scientific">Bacteroides ovatus</name>
    <dbReference type="NCBI Taxonomy" id="28116"/>
    <lineage>
        <taxon>Bacteria</taxon>
        <taxon>Pseudomonadati</taxon>
        <taxon>Bacteroidota</taxon>
        <taxon>Bacteroidia</taxon>
        <taxon>Bacteroidales</taxon>
        <taxon>Bacteroidaceae</taxon>
        <taxon>Bacteroides</taxon>
    </lineage>
</organism>
<evidence type="ECO:0000313" key="2">
    <source>
        <dbReference type="Proteomes" id="UP000435985"/>
    </source>
</evidence>
<gene>
    <name evidence="1" type="ORF">F3B98_29580</name>
</gene>
<dbReference type="AlphaFoldDB" id="A0A642C513"/>
<comment type="caution">
    <text evidence="1">The sequence shown here is derived from an EMBL/GenBank/DDBJ whole genome shotgun (WGS) entry which is preliminary data.</text>
</comment>
<accession>A0A642C513</accession>